<proteinExistence type="predicted"/>
<evidence type="ECO:0000313" key="2">
    <source>
        <dbReference type="EMBL" id="KYM77304.1"/>
    </source>
</evidence>
<keyword evidence="1" id="KW-1133">Transmembrane helix</keyword>
<keyword evidence="3" id="KW-1185">Reference proteome</keyword>
<gene>
    <name evidence="2" type="ORF">ALC53_12285</name>
</gene>
<evidence type="ECO:0000313" key="3">
    <source>
        <dbReference type="Proteomes" id="UP000078540"/>
    </source>
</evidence>
<organism evidence="2 3">
    <name type="scientific">Atta colombica</name>
    <dbReference type="NCBI Taxonomy" id="520822"/>
    <lineage>
        <taxon>Eukaryota</taxon>
        <taxon>Metazoa</taxon>
        <taxon>Ecdysozoa</taxon>
        <taxon>Arthropoda</taxon>
        <taxon>Hexapoda</taxon>
        <taxon>Insecta</taxon>
        <taxon>Pterygota</taxon>
        <taxon>Neoptera</taxon>
        <taxon>Endopterygota</taxon>
        <taxon>Hymenoptera</taxon>
        <taxon>Apocrita</taxon>
        <taxon>Aculeata</taxon>
        <taxon>Formicoidea</taxon>
        <taxon>Formicidae</taxon>
        <taxon>Myrmicinae</taxon>
        <taxon>Atta</taxon>
    </lineage>
</organism>
<reference evidence="2 3" key="1">
    <citation type="submission" date="2015-09" db="EMBL/GenBank/DDBJ databases">
        <title>Atta colombica WGS genome.</title>
        <authorList>
            <person name="Nygaard S."/>
            <person name="Hu H."/>
            <person name="Boomsma J."/>
            <person name="Zhang G."/>
        </authorList>
    </citation>
    <scope>NUCLEOTIDE SEQUENCE [LARGE SCALE GENOMIC DNA]</scope>
    <source>
        <strain evidence="2">Treedump-2</strain>
        <tissue evidence="2">Whole body</tissue>
    </source>
</reference>
<dbReference type="Proteomes" id="UP000078540">
    <property type="component" value="Unassembled WGS sequence"/>
</dbReference>
<keyword evidence="1" id="KW-0812">Transmembrane</keyword>
<dbReference type="EMBL" id="KQ976701">
    <property type="protein sequence ID" value="KYM77304.1"/>
    <property type="molecule type" value="Genomic_DNA"/>
</dbReference>
<dbReference type="AlphaFoldDB" id="A0A195AZB9"/>
<evidence type="ECO:0000256" key="1">
    <source>
        <dbReference type="SAM" id="Phobius"/>
    </source>
</evidence>
<accession>A0A195AZB9</accession>
<protein>
    <submittedName>
        <fullName evidence="2">Uncharacterized protein</fullName>
    </submittedName>
</protein>
<name>A0A195AZB9_9HYME</name>
<feature type="transmembrane region" description="Helical" evidence="1">
    <location>
        <begin position="49"/>
        <end position="71"/>
    </location>
</feature>
<keyword evidence="1" id="KW-0472">Membrane</keyword>
<sequence length="84" mass="9195">MNAIVCMRRFLLLPARRQTNFINYAGNGKCSGRDGAKDYTASYTASSTYVGSFTIGVFLLLYANCCLRSVFLTTLGIAPKLPDN</sequence>